<feature type="transmembrane region" description="Helical" evidence="1">
    <location>
        <begin position="122"/>
        <end position="144"/>
    </location>
</feature>
<proteinExistence type="predicted"/>
<evidence type="ECO:0000313" key="3">
    <source>
        <dbReference type="Proteomes" id="UP001634394"/>
    </source>
</evidence>
<dbReference type="EMBL" id="JBJQND010000003">
    <property type="protein sequence ID" value="KAL3882030.1"/>
    <property type="molecule type" value="Genomic_DNA"/>
</dbReference>
<reference evidence="2 3" key="1">
    <citation type="submission" date="2024-11" db="EMBL/GenBank/DDBJ databases">
        <title>Chromosome-level genome assembly of the freshwater bivalve Anodonta woodiana.</title>
        <authorList>
            <person name="Chen X."/>
        </authorList>
    </citation>
    <scope>NUCLEOTIDE SEQUENCE [LARGE SCALE GENOMIC DNA]</scope>
    <source>
        <strain evidence="2">MN2024</strain>
        <tissue evidence="2">Gills</tissue>
    </source>
</reference>
<keyword evidence="1" id="KW-0472">Membrane</keyword>
<evidence type="ECO:0000256" key="1">
    <source>
        <dbReference type="SAM" id="Phobius"/>
    </source>
</evidence>
<gene>
    <name evidence="2" type="ORF">ACJMK2_028411</name>
</gene>
<feature type="transmembrane region" description="Helical" evidence="1">
    <location>
        <begin position="18"/>
        <end position="38"/>
    </location>
</feature>
<keyword evidence="1" id="KW-0812">Transmembrane</keyword>
<dbReference type="AlphaFoldDB" id="A0ABD3X8J7"/>
<dbReference type="Proteomes" id="UP001634394">
    <property type="component" value="Unassembled WGS sequence"/>
</dbReference>
<keyword evidence="1" id="KW-1133">Transmembrane helix</keyword>
<evidence type="ECO:0000313" key="2">
    <source>
        <dbReference type="EMBL" id="KAL3882030.1"/>
    </source>
</evidence>
<organism evidence="2 3">
    <name type="scientific">Sinanodonta woodiana</name>
    <name type="common">Chinese pond mussel</name>
    <name type="synonym">Anodonta woodiana</name>
    <dbReference type="NCBI Taxonomy" id="1069815"/>
    <lineage>
        <taxon>Eukaryota</taxon>
        <taxon>Metazoa</taxon>
        <taxon>Spiralia</taxon>
        <taxon>Lophotrochozoa</taxon>
        <taxon>Mollusca</taxon>
        <taxon>Bivalvia</taxon>
        <taxon>Autobranchia</taxon>
        <taxon>Heteroconchia</taxon>
        <taxon>Palaeoheterodonta</taxon>
        <taxon>Unionida</taxon>
        <taxon>Unionoidea</taxon>
        <taxon>Unionidae</taxon>
        <taxon>Unioninae</taxon>
        <taxon>Sinanodonta</taxon>
    </lineage>
</organism>
<keyword evidence="3" id="KW-1185">Reference proteome</keyword>
<feature type="transmembrane region" description="Helical" evidence="1">
    <location>
        <begin position="45"/>
        <end position="64"/>
    </location>
</feature>
<accession>A0ABD3X8J7</accession>
<sequence length="179" mass="20395">MTFNGAEMEVSRTLQNVIVAHHIIQVVNMVVGIIICGATSHIRLMFVHMSPILPVFVFVIFWIASQCNYQNLRHILVHFNCILSTLWFMTVVPIFIISMILPMDEYKFSFVRKYFSVRIVVAILNGILSFSSICFAVCAVWKAARNVVLNAKLATLQQVNEHDGTGMPQATYDLPMWTR</sequence>
<feature type="transmembrane region" description="Helical" evidence="1">
    <location>
        <begin position="76"/>
        <end position="101"/>
    </location>
</feature>
<name>A0ABD3X8J7_SINWO</name>
<protein>
    <submittedName>
        <fullName evidence="2">Uncharacterized protein</fullName>
    </submittedName>
</protein>
<comment type="caution">
    <text evidence="2">The sequence shown here is derived from an EMBL/GenBank/DDBJ whole genome shotgun (WGS) entry which is preliminary data.</text>
</comment>